<organism evidence="1 2">
    <name type="scientific">Nonomuraea aridisoli</name>
    <dbReference type="NCBI Taxonomy" id="2070368"/>
    <lineage>
        <taxon>Bacteria</taxon>
        <taxon>Bacillati</taxon>
        <taxon>Actinomycetota</taxon>
        <taxon>Actinomycetes</taxon>
        <taxon>Streptosporangiales</taxon>
        <taxon>Streptosporangiaceae</taxon>
        <taxon>Nonomuraea</taxon>
    </lineage>
</organism>
<evidence type="ECO:0000313" key="2">
    <source>
        <dbReference type="Proteomes" id="UP000249304"/>
    </source>
</evidence>
<keyword evidence="2" id="KW-1185">Reference proteome</keyword>
<dbReference type="Proteomes" id="UP000249304">
    <property type="component" value="Unassembled WGS sequence"/>
</dbReference>
<gene>
    <name evidence="1" type="ORF">C1J01_44785</name>
</gene>
<evidence type="ECO:0000313" key="1">
    <source>
        <dbReference type="EMBL" id="PZG04322.1"/>
    </source>
</evidence>
<dbReference type="AlphaFoldDB" id="A0A2W2CX69"/>
<dbReference type="RefSeq" id="WP_111185114.1">
    <property type="nucleotide sequence ID" value="NZ_POUD01000388.1"/>
</dbReference>
<comment type="caution">
    <text evidence="1">The sequence shown here is derived from an EMBL/GenBank/DDBJ whole genome shotgun (WGS) entry which is preliminary data.</text>
</comment>
<sequence length="151" mass="16829">MNHHTPKIIGYRVARVRPYGPTGDDLEVTPLPGLWDDRDAAEGMAVIQGDGARVIEMRRGGRSSADPTGRPKSNWWLVVCGGGEVELSFTTWQSAARTYDRILRHQECPYEHHVVTRHGDVIALFASENRQRVASRVPAARPGPLHQRKAT</sequence>
<dbReference type="OrthoDB" id="9844211at2"/>
<protein>
    <submittedName>
        <fullName evidence="1">Uncharacterized protein</fullName>
    </submittedName>
</protein>
<proteinExistence type="predicted"/>
<dbReference type="EMBL" id="POUD01000388">
    <property type="protein sequence ID" value="PZG04322.1"/>
    <property type="molecule type" value="Genomic_DNA"/>
</dbReference>
<name>A0A2W2CX69_9ACTN</name>
<accession>A0A2W2CX69</accession>
<reference evidence="1 2" key="1">
    <citation type="submission" date="2018-01" db="EMBL/GenBank/DDBJ databases">
        <title>Draft genome sequence of Nonomuraea sp. KC333.</title>
        <authorList>
            <person name="Sahin N."/>
            <person name="Saygin H."/>
            <person name="Ay H."/>
        </authorList>
    </citation>
    <scope>NUCLEOTIDE SEQUENCE [LARGE SCALE GENOMIC DNA]</scope>
    <source>
        <strain evidence="1 2">KC333</strain>
    </source>
</reference>